<dbReference type="KEGG" id="spar:SPRG_10483"/>
<evidence type="ECO:0000313" key="3">
    <source>
        <dbReference type="Proteomes" id="UP000030745"/>
    </source>
</evidence>
<accession>A0A067C3M7</accession>
<evidence type="ECO:0000256" key="1">
    <source>
        <dbReference type="SAM" id="MobiDB-lite"/>
    </source>
</evidence>
<dbReference type="EMBL" id="KK583250">
    <property type="protein sequence ID" value="KDO23705.1"/>
    <property type="molecule type" value="Genomic_DNA"/>
</dbReference>
<feature type="compositionally biased region" description="Low complexity" evidence="1">
    <location>
        <begin position="63"/>
        <end position="77"/>
    </location>
</feature>
<dbReference type="RefSeq" id="XP_012205523.1">
    <property type="nucleotide sequence ID" value="XM_012350133.1"/>
</dbReference>
<reference evidence="2 3" key="1">
    <citation type="journal article" date="2013" name="PLoS Genet.">
        <title>Distinctive expansion of potential virulence genes in the genome of the oomycete fish pathogen Saprolegnia parasitica.</title>
        <authorList>
            <person name="Jiang R.H."/>
            <person name="de Bruijn I."/>
            <person name="Haas B.J."/>
            <person name="Belmonte R."/>
            <person name="Lobach L."/>
            <person name="Christie J."/>
            <person name="van den Ackerveken G."/>
            <person name="Bottin A."/>
            <person name="Bulone V."/>
            <person name="Diaz-Moreno S.M."/>
            <person name="Dumas B."/>
            <person name="Fan L."/>
            <person name="Gaulin E."/>
            <person name="Govers F."/>
            <person name="Grenville-Briggs L.J."/>
            <person name="Horner N.R."/>
            <person name="Levin J.Z."/>
            <person name="Mammella M."/>
            <person name="Meijer H.J."/>
            <person name="Morris P."/>
            <person name="Nusbaum C."/>
            <person name="Oome S."/>
            <person name="Phillips A.J."/>
            <person name="van Rooyen D."/>
            <person name="Rzeszutek E."/>
            <person name="Saraiva M."/>
            <person name="Secombes C.J."/>
            <person name="Seidl M.F."/>
            <person name="Snel B."/>
            <person name="Stassen J.H."/>
            <person name="Sykes S."/>
            <person name="Tripathy S."/>
            <person name="van den Berg H."/>
            <person name="Vega-Arreguin J.C."/>
            <person name="Wawra S."/>
            <person name="Young S.K."/>
            <person name="Zeng Q."/>
            <person name="Dieguez-Uribeondo J."/>
            <person name="Russ C."/>
            <person name="Tyler B.M."/>
            <person name="van West P."/>
        </authorList>
    </citation>
    <scope>NUCLEOTIDE SEQUENCE [LARGE SCALE GENOMIC DNA]</scope>
    <source>
        <strain evidence="2 3">CBS 223.65</strain>
    </source>
</reference>
<feature type="region of interest" description="Disordered" evidence="1">
    <location>
        <begin position="1"/>
        <end position="86"/>
    </location>
</feature>
<evidence type="ECO:0000313" key="2">
    <source>
        <dbReference type="EMBL" id="KDO23705.1"/>
    </source>
</evidence>
<proteinExistence type="predicted"/>
<dbReference type="GeneID" id="24132591"/>
<dbReference type="OrthoDB" id="10379504at2759"/>
<gene>
    <name evidence="2" type="ORF">SPRG_10483</name>
</gene>
<dbReference type="Proteomes" id="UP000030745">
    <property type="component" value="Unassembled WGS sequence"/>
</dbReference>
<organism evidence="2 3">
    <name type="scientific">Saprolegnia parasitica (strain CBS 223.65)</name>
    <dbReference type="NCBI Taxonomy" id="695850"/>
    <lineage>
        <taxon>Eukaryota</taxon>
        <taxon>Sar</taxon>
        <taxon>Stramenopiles</taxon>
        <taxon>Oomycota</taxon>
        <taxon>Saprolegniomycetes</taxon>
        <taxon>Saprolegniales</taxon>
        <taxon>Saprolegniaceae</taxon>
        <taxon>Saprolegnia</taxon>
    </lineage>
</organism>
<sequence length="243" mass="25335">MESTAASTPDDEQTSSNASEQASPSASRQGKRALAASDDEEPTAKRPNTQVVEEADVDTPVQAATPAASAALSTATDAPPPSTSVGDAVSLILSETQRISDTVRGVTGEVQELQSMLATVRHAIAGIRSAGDVLDDRLSAANGALDDVMTSVILRAVEATQSRVLTMDQSTFDRICDEMGTVMAHARSAAQLHETLDTAINGLEAVLCAIEMRLDGLCRALDTNTGQLHALSDRAIAMAAQFQ</sequence>
<dbReference type="VEuPathDB" id="FungiDB:SPRG_10483"/>
<name>A0A067C3M7_SAPPC</name>
<feature type="compositionally biased region" description="Polar residues" evidence="1">
    <location>
        <begin position="14"/>
        <end position="28"/>
    </location>
</feature>
<dbReference type="AlphaFoldDB" id="A0A067C3M7"/>
<keyword evidence="3" id="KW-1185">Reference proteome</keyword>
<protein>
    <submittedName>
        <fullName evidence="2">Uncharacterized protein</fullName>
    </submittedName>
</protein>
<dbReference type="OMA" id="ICDEMGT"/>